<dbReference type="EMBL" id="KN836332">
    <property type="protein sequence ID" value="KIK32227.1"/>
    <property type="molecule type" value="Genomic_DNA"/>
</dbReference>
<evidence type="ECO:0000313" key="1">
    <source>
        <dbReference type="EMBL" id="KIK32227.1"/>
    </source>
</evidence>
<evidence type="ECO:0000313" key="2">
    <source>
        <dbReference type="Proteomes" id="UP000054485"/>
    </source>
</evidence>
<reference evidence="1 2" key="1">
    <citation type="submission" date="2014-04" db="EMBL/GenBank/DDBJ databases">
        <authorList>
            <consortium name="DOE Joint Genome Institute"/>
            <person name="Kuo A."/>
            <person name="Ruytinx J."/>
            <person name="Rineau F."/>
            <person name="Colpaert J."/>
            <person name="Kohler A."/>
            <person name="Nagy L.G."/>
            <person name="Floudas D."/>
            <person name="Copeland A."/>
            <person name="Barry K.W."/>
            <person name="Cichocki N."/>
            <person name="Veneault-Fourrey C."/>
            <person name="LaButti K."/>
            <person name="Lindquist E.A."/>
            <person name="Lipzen A."/>
            <person name="Lundell T."/>
            <person name="Morin E."/>
            <person name="Murat C."/>
            <person name="Sun H."/>
            <person name="Tunlid A."/>
            <person name="Henrissat B."/>
            <person name="Grigoriev I.V."/>
            <person name="Hibbett D.S."/>
            <person name="Martin F."/>
            <person name="Nordberg H.P."/>
            <person name="Cantor M.N."/>
            <person name="Hua S.X."/>
        </authorList>
    </citation>
    <scope>NUCLEOTIDE SEQUENCE [LARGE SCALE GENOMIC DNA]</scope>
    <source>
        <strain evidence="1 2">UH-Slu-Lm8-n1</strain>
    </source>
</reference>
<dbReference type="AlphaFoldDB" id="A0A0D0AD90"/>
<dbReference type="InParanoid" id="A0A0D0AD90"/>
<protein>
    <submittedName>
        <fullName evidence="1">Uncharacterized protein</fullName>
    </submittedName>
</protein>
<proteinExistence type="predicted"/>
<organism evidence="1 2">
    <name type="scientific">Suillus luteus UH-Slu-Lm8-n1</name>
    <dbReference type="NCBI Taxonomy" id="930992"/>
    <lineage>
        <taxon>Eukaryota</taxon>
        <taxon>Fungi</taxon>
        <taxon>Dikarya</taxon>
        <taxon>Basidiomycota</taxon>
        <taxon>Agaricomycotina</taxon>
        <taxon>Agaricomycetes</taxon>
        <taxon>Agaricomycetidae</taxon>
        <taxon>Boletales</taxon>
        <taxon>Suillineae</taxon>
        <taxon>Suillaceae</taxon>
        <taxon>Suillus</taxon>
    </lineage>
</organism>
<keyword evidence="2" id="KW-1185">Reference proteome</keyword>
<accession>A0A0D0AD90</accession>
<gene>
    <name evidence="1" type="ORF">CY34DRAFT_814387</name>
</gene>
<reference evidence="2" key="2">
    <citation type="submission" date="2015-01" db="EMBL/GenBank/DDBJ databases">
        <title>Evolutionary Origins and Diversification of the Mycorrhizal Mutualists.</title>
        <authorList>
            <consortium name="DOE Joint Genome Institute"/>
            <consortium name="Mycorrhizal Genomics Consortium"/>
            <person name="Kohler A."/>
            <person name="Kuo A."/>
            <person name="Nagy L.G."/>
            <person name="Floudas D."/>
            <person name="Copeland A."/>
            <person name="Barry K.W."/>
            <person name="Cichocki N."/>
            <person name="Veneault-Fourrey C."/>
            <person name="LaButti K."/>
            <person name="Lindquist E.A."/>
            <person name="Lipzen A."/>
            <person name="Lundell T."/>
            <person name="Morin E."/>
            <person name="Murat C."/>
            <person name="Riley R."/>
            <person name="Ohm R."/>
            <person name="Sun H."/>
            <person name="Tunlid A."/>
            <person name="Henrissat B."/>
            <person name="Grigoriev I.V."/>
            <person name="Hibbett D.S."/>
            <person name="Martin F."/>
        </authorList>
    </citation>
    <scope>NUCLEOTIDE SEQUENCE [LARGE SCALE GENOMIC DNA]</scope>
    <source>
        <strain evidence="2">UH-Slu-Lm8-n1</strain>
    </source>
</reference>
<sequence>MYILTDEQLPNIRIHYMVWRAVKSKSKVPFHPKYDPVPIALRPHNSSQLLTTPPIPHLSIHS</sequence>
<name>A0A0D0AD90_9AGAM</name>
<dbReference type="Proteomes" id="UP000054485">
    <property type="component" value="Unassembled WGS sequence"/>
</dbReference>
<dbReference type="HOGENOM" id="CLU_2905650_0_0_1"/>